<dbReference type="GO" id="GO:0016020">
    <property type="term" value="C:membrane"/>
    <property type="evidence" value="ECO:0007669"/>
    <property type="project" value="InterPro"/>
</dbReference>
<gene>
    <name evidence="1" type="ORF">SDC9_66066</name>
</gene>
<evidence type="ECO:0000313" key="1">
    <source>
        <dbReference type="EMBL" id="MPM19640.1"/>
    </source>
</evidence>
<dbReference type="EMBL" id="VSSQ01003213">
    <property type="protein sequence ID" value="MPM19640.1"/>
    <property type="molecule type" value="Genomic_DNA"/>
</dbReference>
<protein>
    <submittedName>
        <fullName evidence="1">Uncharacterized protein</fullName>
    </submittedName>
</protein>
<reference evidence="1" key="1">
    <citation type="submission" date="2019-08" db="EMBL/GenBank/DDBJ databases">
        <authorList>
            <person name="Kucharzyk K."/>
            <person name="Murdoch R.W."/>
            <person name="Higgins S."/>
            <person name="Loffler F."/>
        </authorList>
    </citation>
    <scope>NUCLEOTIDE SEQUENCE</scope>
</reference>
<dbReference type="SUPFAM" id="SSF53756">
    <property type="entry name" value="UDP-Glycosyltransferase/glycogen phosphorylase"/>
    <property type="match status" value="1"/>
</dbReference>
<comment type="caution">
    <text evidence="1">The sequence shown here is derived from an EMBL/GenBank/DDBJ whole genome shotgun (WGS) entry which is preliminary data.</text>
</comment>
<proteinExistence type="predicted"/>
<dbReference type="AlphaFoldDB" id="A0A644XTU5"/>
<dbReference type="Gene3D" id="3.40.50.12580">
    <property type="match status" value="1"/>
</dbReference>
<organism evidence="1">
    <name type="scientific">bioreactor metagenome</name>
    <dbReference type="NCBI Taxonomy" id="1076179"/>
    <lineage>
        <taxon>unclassified sequences</taxon>
        <taxon>metagenomes</taxon>
        <taxon>ecological metagenomes</taxon>
    </lineage>
</organism>
<dbReference type="GO" id="GO:0047355">
    <property type="term" value="F:CDP-glycerol glycerophosphotransferase activity"/>
    <property type="evidence" value="ECO:0007669"/>
    <property type="project" value="InterPro"/>
</dbReference>
<accession>A0A644XTU5</accession>
<sequence length="237" mass="26805">MLNPDDINVHMPHSMGDKQLRDANRVKCYNYTCVSGPLWAEKMRKGCLPENKILIIGYPKLDPLFQNRKKTVTDPNCIKVLYAPTHVGSGSCSSYSVFTHCIDKFPKGFQVSISPHPYHKVGNLPTINEFMDADVLISDGSSVIFEALALGIPVVFPDWIVRDAILENWPDTFTAQIYRENIGYHAERFEDMPELIREASVKKLKENDQRFIDGILPPHLRGNSGKEAAKIFRSLAE</sequence>
<dbReference type="InterPro" id="IPR007554">
    <property type="entry name" value="Glycerophosphate_synth"/>
</dbReference>
<dbReference type="Pfam" id="PF04464">
    <property type="entry name" value="Glyphos_transf"/>
    <property type="match status" value="1"/>
</dbReference>
<name>A0A644XTU5_9ZZZZ</name>
<dbReference type="InterPro" id="IPR043148">
    <property type="entry name" value="TagF_C"/>
</dbReference>